<evidence type="ECO:0000256" key="8">
    <source>
        <dbReference type="ARBA" id="ARBA00022989"/>
    </source>
</evidence>
<feature type="transmembrane region" description="Helical" evidence="15">
    <location>
        <begin position="55"/>
        <end position="73"/>
    </location>
</feature>
<comment type="subcellular location">
    <subcellularLocation>
        <location evidence="1">Cell inner membrane</location>
        <topology evidence="1">Single-pass membrane protein</topology>
    </subcellularLocation>
    <subcellularLocation>
        <location evidence="15">Cell membrane</location>
        <topology evidence="15">Single-pass membrane protein</topology>
    </subcellularLocation>
</comment>
<comment type="function">
    <text evidence="12 15">F(1)F(0) ATP synthase produces ATP from ADP in the presence of a proton or sodium gradient. F-type ATPases consist of two structural domains, F(1) containing the extramembraneous catalytic core and F(0) containing the membrane proton channel, linked together by a central stalk and a peripheral stalk. During catalysis, ATP synthesis in the catalytic domain of F(1) is coupled via a rotary mechanism of the central stalk subunits to proton translocation.</text>
</comment>
<evidence type="ECO:0000256" key="4">
    <source>
        <dbReference type="ARBA" id="ARBA00022475"/>
    </source>
</evidence>
<evidence type="ECO:0000256" key="13">
    <source>
        <dbReference type="ARBA" id="ARBA00025614"/>
    </source>
</evidence>
<evidence type="ECO:0000256" key="17">
    <source>
        <dbReference type="SAM" id="Coils"/>
    </source>
</evidence>
<keyword evidence="11 15" id="KW-0066">ATP synthesis</keyword>
<dbReference type="RefSeq" id="WP_340329437.1">
    <property type="nucleotide sequence ID" value="NZ_JAZHOF010000003.1"/>
</dbReference>
<organism evidence="18 19">
    <name type="scientific">Microbaculum marinum</name>
    <dbReference type="NCBI Taxonomy" id="1764581"/>
    <lineage>
        <taxon>Bacteria</taxon>
        <taxon>Pseudomonadati</taxon>
        <taxon>Pseudomonadota</taxon>
        <taxon>Alphaproteobacteria</taxon>
        <taxon>Hyphomicrobiales</taxon>
        <taxon>Tepidamorphaceae</taxon>
        <taxon>Microbaculum</taxon>
    </lineage>
</organism>
<proteinExistence type="inferred from homology"/>
<evidence type="ECO:0000256" key="11">
    <source>
        <dbReference type="ARBA" id="ARBA00023310"/>
    </source>
</evidence>
<evidence type="ECO:0000256" key="12">
    <source>
        <dbReference type="ARBA" id="ARBA00025198"/>
    </source>
</evidence>
<evidence type="ECO:0000256" key="9">
    <source>
        <dbReference type="ARBA" id="ARBA00023065"/>
    </source>
</evidence>
<dbReference type="HAMAP" id="MF_01398">
    <property type="entry name" value="ATP_synth_b_bprime"/>
    <property type="match status" value="1"/>
</dbReference>
<feature type="coiled-coil region" evidence="17">
    <location>
        <begin position="96"/>
        <end position="130"/>
    </location>
</feature>
<dbReference type="GO" id="GO:0005886">
    <property type="term" value="C:plasma membrane"/>
    <property type="evidence" value="ECO:0007669"/>
    <property type="project" value="UniProtKB-SubCell"/>
</dbReference>
<keyword evidence="17" id="KW-0175">Coiled coil</keyword>
<dbReference type="NCBIfam" id="NF006612">
    <property type="entry name" value="PRK09174.1"/>
    <property type="match status" value="1"/>
</dbReference>
<comment type="function">
    <text evidence="13">Component of the F(0) channel, it forms part of the peripheral stalk, linking F(1) to F(0). The b'-subunit is a diverged and duplicated form of b found in plants and photosynthetic bacteria.</text>
</comment>
<dbReference type="PANTHER" id="PTHR33445">
    <property type="entry name" value="ATP SYNTHASE SUBUNIT B', CHLOROPLASTIC"/>
    <property type="match status" value="1"/>
</dbReference>
<keyword evidence="19" id="KW-1185">Reference proteome</keyword>
<comment type="subunit">
    <text evidence="14 15">F-type ATPases have 2 components, F(1) - the catalytic core - and F(0) - the membrane proton channel. F(1) has five subunits: alpha(3), beta(3), gamma(1), delta(1), epsilon(1). F(0) has three main subunits: a(1), b(2) and c(10-14). The alpha and beta chains form an alternating ring which encloses part of the gamma chain. F(1) is attached to F(0) by a central stalk formed by the gamma and epsilon chains, while a peripheral stalk is formed by the delta and b chains.</text>
</comment>
<evidence type="ECO:0000256" key="5">
    <source>
        <dbReference type="ARBA" id="ARBA00022547"/>
    </source>
</evidence>
<keyword evidence="8 15" id="KW-1133">Transmembrane helix</keyword>
<accession>A0AAW9RW40</accession>
<dbReference type="GO" id="GO:0046961">
    <property type="term" value="F:proton-transporting ATPase activity, rotational mechanism"/>
    <property type="evidence" value="ECO:0007669"/>
    <property type="project" value="TreeGrafter"/>
</dbReference>
<dbReference type="PANTHER" id="PTHR33445:SF1">
    <property type="entry name" value="ATP SYNTHASE SUBUNIT B"/>
    <property type="match status" value="1"/>
</dbReference>
<dbReference type="AlphaFoldDB" id="A0AAW9RW40"/>
<evidence type="ECO:0000256" key="2">
    <source>
        <dbReference type="ARBA" id="ARBA00005513"/>
    </source>
</evidence>
<evidence type="ECO:0000256" key="16">
    <source>
        <dbReference type="RuleBase" id="RU003848"/>
    </source>
</evidence>
<reference evidence="18 19" key="1">
    <citation type="submission" date="2024-02" db="EMBL/GenBank/DDBJ databases">
        <title>Genome analysis and characterization of Microbaculum marinisediminis sp. nov., isolated from marine sediment.</title>
        <authorList>
            <person name="Du Z.-J."/>
            <person name="Ye Y.-Q."/>
            <person name="Zhang Z.-R."/>
            <person name="Yuan S.-M."/>
            <person name="Zhang X.-Y."/>
        </authorList>
    </citation>
    <scope>NUCLEOTIDE SEQUENCE [LARGE SCALE GENOMIC DNA]</scope>
    <source>
        <strain evidence="18 19">SDUM1044001</strain>
    </source>
</reference>
<sequence length="207" mass="22065">MNSVTGPGFVIAQATGGQDSTTQELIRSEDVEISEALGVEEHGEGGMPQFDFSNYAPQVVWLVITFIALYLLMSRIALPRIATVIEHRRDRIASDLDAAARLKEETDEVIAAYEAELAEARGRAHEIAADTREKLNAELGAERAEVEAGLAEKTAEAEKRIAEMKAAALAEVDSAAADAAGEIVTTLTGLKPTRAEIDEAVASARSS</sequence>
<evidence type="ECO:0000256" key="6">
    <source>
        <dbReference type="ARBA" id="ARBA00022692"/>
    </source>
</evidence>
<keyword evidence="9 15" id="KW-0406">Ion transport</keyword>
<evidence type="ECO:0000313" key="19">
    <source>
        <dbReference type="Proteomes" id="UP001378188"/>
    </source>
</evidence>
<evidence type="ECO:0000256" key="3">
    <source>
        <dbReference type="ARBA" id="ARBA00022448"/>
    </source>
</evidence>
<comment type="caution">
    <text evidence="18">The sequence shown here is derived from an EMBL/GenBank/DDBJ whole genome shotgun (WGS) entry which is preliminary data.</text>
</comment>
<evidence type="ECO:0000256" key="14">
    <source>
        <dbReference type="ARBA" id="ARBA00025830"/>
    </source>
</evidence>
<dbReference type="EMBL" id="JAZHOF010000003">
    <property type="protein sequence ID" value="MEJ8571746.1"/>
    <property type="molecule type" value="Genomic_DNA"/>
</dbReference>
<dbReference type="Pfam" id="PF00430">
    <property type="entry name" value="ATP-synt_B"/>
    <property type="match status" value="1"/>
</dbReference>
<evidence type="ECO:0000256" key="7">
    <source>
        <dbReference type="ARBA" id="ARBA00022781"/>
    </source>
</evidence>
<dbReference type="GO" id="GO:0045259">
    <property type="term" value="C:proton-transporting ATP synthase complex"/>
    <property type="evidence" value="ECO:0007669"/>
    <property type="project" value="UniProtKB-KW"/>
</dbReference>
<keyword evidence="7 15" id="KW-0375">Hydrogen ion transport</keyword>
<dbReference type="InterPro" id="IPR002146">
    <property type="entry name" value="ATP_synth_b/b'su_bac/chlpt"/>
</dbReference>
<evidence type="ECO:0000256" key="10">
    <source>
        <dbReference type="ARBA" id="ARBA00023136"/>
    </source>
</evidence>
<comment type="similarity">
    <text evidence="2 15 16">Belongs to the ATPase B chain family.</text>
</comment>
<evidence type="ECO:0000313" key="18">
    <source>
        <dbReference type="EMBL" id="MEJ8571746.1"/>
    </source>
</evidence>
<keyword evidence="5 15" id="KW-0138">CF(0)</keyword>
<keyword evidence="10 15" id="KW-0472">Membrane</keyword>
<keyword evidence="4 15" id="KW-1003">Cell membrane</keyword>
<keyword evidence="6 15" id="KW-0812">Transmembrane</keyword>
<dbReference type="GO" id="GO:0046933">
    <property type="term" value="F:proton-transporting ATP synthase activity, rotational mechanism"/>
    <property type="evidence" value="ECO:0007669"/>
    <property type="project" value="UniProtKB-UniRule"/>
</dbReference>
<dbReference type="InterPro" id="IPR050059">
    <property type="entry name" value="ATP_synthase_B_chain"/>
</dbReference>
<dbReference type="Proteomes" id="UP001378188">
    <property type="component" value="Unassembled WGS sequence"/>
</dbReference>
<protein>
    <recommendedName>
        <fullName evidence="15">ATP synthase subunit b</fullName>
    </recommendedName>
    <alternativeName>
        <fullName evidence="15">ATP synthase F(0) sector subunit b</fullName>
    </alternativeName>
    <alternativeName>
        <fullName evidence="15">ATPase subunit I</fullName>
    </alternativeName>
    <alternativeName>
        <fullName evidence="15">F-type ATPase subunit b</fullName>
        <shortName evidence="15">F-ATPase subunit b</shortName>
    </alternativeName>
</protein>
<evidence type="ECO:0000256" key="1">
    <source>
        <dbReference type="ARBA" id="ARBA00004377"/>
    </source>
</evidence>
<name>A0AAW9RW40_9HYPH</name>
<evidence type="ECO:0000256" key="15">
    <source>
        <dbReference type="HAMAP-Rule" id="MF_01398"/>
    </source>
</evidence>
<keyword evidence="3 15" id="KW-0813">Transport</keyword>
<dbReference type="CDD" id="cd06503">
    <property type="entry name" value="ATP-synt_Fo_b"/>
    <property type="match status" value="1"/>
</dbReference>
<gene>
    <name evidence="15" type="primary">atpF</name>
    <name evidence="18" type="ORF">V3328_09700</name>
</gene>